<gene>
    <name evidence="1" type="ORF">Sru01_24910</name>
</gene>
<dbReference type="AlphaFoldDB" id="A0A919R0P8"/>
<keyword evidence="2" id="KW-1185">Reference proteome</keyword>
<protein>
    <submittedName>
        <fullName evidence="1">Uncharacterized protein</fullName>
    </submittedName>
</protein>
<evidence type="ECO:0000313" key="2">
    <source>
        <dbReference type="Proteomes" id="UP000655287"/>
    </source>
</evidence>
<evidence type="ECO:0000313" key="1">
    <source>
        <dbReference type="EMBL" id="GII77509.1"/>
    </source>
</evidence>
<proteinExistence type="predicted"/>
<reference evidence="1" key="1">
    <citation type="submission" date="2021-01" db="EMBL/GenBank/DDBJ databases">
        <title>Whole genome shotgun sequence of Sphaerisporangium rufum NBRC 109079.</title>
        <authorList>
            <person name="Komaki H."/>
            <person name="Tamura T."/>
        </authorList>
    </citation>
    <scope>NUCLEOTIDE SEQUENCE</scope>
    <source>
        <strain evidence="1">NBRC 109079</strain>
    </source>
</reference>
<comment type="caution">
    <text evidence="1">The sequence shown here is derived from an EMBL/GenBank/DDBJ whole genome shotgun (WGS) entry which is preliminary data.</text>
</comment>
<sequence length="273" mass="28944">MRVVVTDAEVTLADVLSLRLAIDEPLGEGSRLVLRQRGTGTERAVALGGPGAEASDASMAVSLAPLGLGPGRWDAYLQRDGPERSAARTRLQCVDPGFSLDRLDAYALGRRTLAYRAYRTLNGFLAVRVTQAAPAADVRAVWFREGRFEVTGLLAYTGFADDDAPRPARLALCRPAGPGGPEVAVTAAATVSGVRFHAALSLCDVIDAAPDSEGLWAPSLQVDGLDTPLPLGARIDDVDGKRRRVHYPDAEVDGVPVRPCYTADDELRLEVGG</sequence>
<dbReference type="EMBL" id="BOOU01000036">
    <property type="protein sequence ID" value="GII77509.1"/>
    <property type="molecule type" value="Genomic_DNA"/>
</dbReference>
<organism evidence="1 2">
    <name type="scientific">Sphaerisporangium rufum</name>
    <dbReference type="NCBI Taxonomy" id="1381558"/>
    <lineage>
        <taxon>Bacteria</taxon>
        <taxon>Bacillati</taxon>
        <taxon>Actinomycetota</taxon>
        <taxon>Actinomycetes</taxon>
        <taxon>Streptosporangiales</taxon>
        <taxon>Streptosporangiaceae</taxon>
        <taxon>Sphaerisporangium</taxon>
    </lineage>
</organism>
<accession>A0A919R0P8</accession>
<name>A0A919R0P8_9ACTN</name>
<dbReference type="RefSeq" id="WP_203984431.1">
    <property type="nucleotide sequence ID" value="NZ_BOOU01000036.1"/>
</dbReference>
<dbReference type="Proteomes" id="UP000655287">
    <property type="component" value="Unassembled WGS sequence"/>
</dbReference>